<reference evidence="1 2" key="1">
    <citation type="submission" date="2020-09" db="EMBL/GenBank/DDBJ databases">
        <title>De no assembly of potato wild relative species, Solanum commersonii.</title>
        <authorList>
            <person name="Cho K."/>
        </authorList>
    </citation>
    <scope>NUCLEOTIDE SEQUENCE [LARGE SCALE GENOMIC DNA]</scope>
    <source>
        <strain evidence="1">LZ3.2</strain>
        <tissue evidence="1">Leaf</tissue>
    </source>
</reference>
<dbReference type="OrthoDB" id="1301749at2759"/>
<dbReference type="EMBL" id="JACXVP010000005">
    <property type="protein sequence ID" value="KAG5605531.1"/>
    <property type="molecule type" value="Genomic_DNA"/>
</dbReference>
<accession>A0A9J5YXV1</accession>
<comment type="caution">
    <text evidence="1">The sequence shown here is derived from an EMBL/GenBank/DDBJ whole genome shotgun (WGS) entry which is preliminary data.</text>
</comment>
<dbReference type="AlphaFoldDB" id="A0A9J5YXV1"/>
<proteinExistence type="predicted"/>
<evidence type="ECO:0000313" key="2">
    <source>
        <dbReference type="Proteomes" id="UP000824120"/>
    </source>
</evidence>
<evidence type="ECO:0000313" key="1">
    <source>
        <dbReference type="EMBL" id="KAG5605531.1"/>
    </source>
</evidence>
<dbReference type="Proteomes" id="UP000824120">
    <property type="component" value="Chromosome 5"/>
</dbReference>
<name>A0A9J5YXV1_SOLCO</name>
<gene>
    <name evidence="1" type="ORF">H5410_027023</name>
</gene>
<sequence length="175" mass="20855">METLGSLERYVSPKNEGGLGFRLLTSSQKHWLKNYDGLLERISSWSSFMWNKYCKKHHLLMAKGTWASHACRKIFEIWKEVEHEIWWQLKAREMKDRIMGEEEIEVKQLTVNGEWDIQSIRGLISKKMTEYIVKNIRTNIEEEAFDIPWWMGNSGEVFTVGSFIESIKQKKDKHW</sequence>
<keyword evidence="2" id="KW-1185">Reference proteome</keyword>
<organism evidence="1 2">
    <name type="scientific">Solanum commersonii</name>
    <name type="common">Commerson's wild potato</name>
    <name type="synonym">Commerson's nightshade</name>
    <dbReference type="NCBI Taxonomy" id="4109"/>
    <lineage>
        <taxon>Eukaryota</taxon>
        <taxon>Viridiplantae</taxon>
        <taxon>Streptophyta</taxon>
        <taxon>Embryophyta</taxon>
        <taxon>Tracheophyta</taxon>
        <taxon>Spermatophyta</taxon>
        <taxon>Magnoliopsida</taxon>
        <taxon>eudicotyledons</taxon>
        <taxon>Gunneridae</taxon>
        <taxon>Pentapetalae</taxon>
        <taxon>asterids</taxon>
        <taxon>lamiids</taxon>
        <taxon>Solanales</taxon>
        <taxon>Solanaceae</taxon>
        <taxon>Solanoideae</taxon>
        <taxon>Solaneae</taxon>
        <taxon>Solanum</taxon>
    </lineage>
</organism>
<protein>
    <submittedName>
        <fullName evidence="1">Uncharacterized protein</fullName>
    </submittedName>
</protein>